<organism evidence="1 2">
    <name type="scientific">Phytophthora oleae</name>
    <dbReference type="NCBI Taxonomy" id="2107226"/>
    <lineage>
        <taxon>Eukaryota</taxon>
        <taxon>Sar</taxon>
        <taxon>Stramenopiles</taxon>
        <taxon>Oomycota</taxon>
        <taxon>Peronosporomycetes</taxon>
        <taxon>Peronosporales</taxon>
        <taxon>Peronosporaceae</taxon>
        <taxon>Phytophthora</taxon>
    </lineage>
</organism>
<dbReference type="AlphaFoldDB" id="A0ABD3F0B4"/>
<sequence length="117" mass="13858">MLTVVILNAYTVHKRLWEKQERKHSYYTFLNKLHAQMIEVADDNFTETSHGAGNDSEPQLNVIAVVSSHMLVQTAEDRLNNGVQRLRQRRYKVCAYYKPKEKKREVLRRITVQLLRM</sequence>
<dbReference type="EMBL" id="JBIMZQ010000050">
    <property type="protein sequence ID" value="KAL3658869.1"/>
    <property type="molecule type" value="Genomic_DNA"/>
</dbReference>
<evidence type="ECO:0000313" key="1">
    <source>
        <dbReference type="EMBL" id="KAL3658869.1"/>
    </source>
</evidence>
<name>A0ABD3F0B4_9STRA</name>
<dbReference type="Proteomes" id="UP001632037">
    <property type="component" value="Unassembled WGS sequence"/>
</dbReference>
<gene>
    <name evidence="1" type="ORF">V7S43_016012</name>
</gene>
<keyword evidence="2" id="KW-1185">Reference proteome</keyword>
<accession>A0ABD3F0B4</accession>
<protein>
    <submittedName>
        <fullName evidence="1">Uncharacterized protein</fullName>
    </submittedName>
</protein>
<proteinExistence type="predicted"/>
<reference evidence="1 2" key="1">
    <citation type="submission" date="2024-09" db="EMBL/GenBank/DDBJ databases">
        <title>Genome sequencing and assembly of Phytophthora oleae, isolate VK10A, causative agent of rot of olive drupes.</title>
        <authorList>
            <person name="Conti Taguali S."/>
            <person name="Riolo M."/>
            <person name="La Spada F."/>
            <person name="Cacciola S.O."/>
            <person name="Dionisio G."/>
        </authorList>
    </citation>
    <scope>NUCLEOTIDE SEQUENCE [LARGE SCALE GENOMIC DNA]</scope>
    <source>
        <strain evidence="1 2">VK10A</strain>
    </source>
</reference>
<comment type="caution">
    <text evidence="1">The sequence shown here is derived from an EMBL/GenBank/DDBJ whole genome shotgun (WGS) entry which is preliminary data.</text>
</comment>
<evidence type="ECO:0000313" key="2">
    <source>
        <dbReference type="Proteomes" id="UP001632037"/>
    </source>
</evidence>